<dbReference type="Proteomes" id="UP000001301">
    <property type="component" value="Chromosome"/>
</dbReference>
<dbReference type="EMBL" id="AE017355">
    <property type="protein sequence ID" value="AAT61144.1"/>
    <property type="molecule type" value="Genomic_DNA"/>
</dbReference>
<dbReference type="GO" id="GO:0016758">
    <property type="term" value="F:hexosyltransferase activity"/>
    <property type="evidence" value="ECO:0007669"/>
    <property type="project" value="TreeGrafter"/>
</dbReference>
<gene>
    <name evidence="5" type="ordered locus">BT9727_4953</name>
</gene>
<comment type="similarity">
    <text evidence="1">Belongs to the glycosyltransferase group 1 family. Glycosyltransferase 4 subfamily.</text>
</comment>
<dbReference type="InterPro" id="IPR050194">
    <property type="entry name" value="Glycosyltransferase_grp1"/>
</dbReference>
<name>Q6HB14_BACHK</name>
<evidence type="ECO:0008006" key="7">
    <source>
        <dbReference type="Google" id="ProtNLM"/>
    </source>
</evidence>
<dbReference type="PANTHER" id="PTHR45947:SF3">
    <property type="entry name" value="SULFOQUINOVOSYL TRANSFERASE SQD2"/>
    <property type="match status" value="1"/>
</dbReference>
<dbReference type="CDD" id="cd03794">
    <property type="entry name" value="GT4_WbuB-like"/>
    <property type="match status" value="1"/>
</dbReference>
<dbReference type="AlphaFoldDB" id="Q6HB14"/>
<dbReference type="HOGENOM" id="CLU_009583_11_2_9"/>
<accession>Q6HB14</accession>
<evidence type="ECO:0000259" key="3">
    <source>
        <dbReference type="Pfam" id="PF00534"/>
    </source>
</evidence>
<dbReference type="Gene3D" id="3.40.50.2000">
    <property type="entry name" value="Glycogen Phosphorylase B"/>
    <property type="match status" value="2"/>
</dbReference>
<evidence type="ECO:0000313" key="6">
    <source>
        <dbReference type="Proteomes" id="UP000001301"/>
    </source>
</evidence>
<feature type="domain" description="Glycosyl transferase family 1" evidence="3">
    <location>
        <begin position="226"/>
        <end position="396"/>
    </location>
</feature>
<evidence type="ECO:0000256" key="1">
    <source>
        <dbReference type="ARBA" id="ARBA00009481"/>
    </source>
</evidence>
<dbReference type="Pfam" id="PF13439">
    <property type="entry name" value="Glyco_transf_4"/>
    <property type="match status" value="1"/>
</dbReference>
<keyword evidence="2" id="KW-0472">Membrane</keyword>
<sequence>MKLIRRMDGKYYMKLLYISQFYYPERAAAAFRAYENSKYWAGEGHNVTIFTGNPNFPTGNLFAGYANKLIDVETKEGVKIIRNKVFARKNTNIFNRLICYLSFPFFGTLNMLFNRKKIGQDYNVILATTGTIFAPFLGILYSKILKKPLIVEFRDITYSQMVANGKSKSSLAYKIVRRIELLFCKHAKHIVTVTKGFQKELVQEGIPKEKISVIYNGVKIEENDYKTVKDHSKQEVTIGYFGALGKSQNLQFIIDVFNKIQISGMQVNMVFIGDGAEKETLNEYIKNNKISNIKMMDNMEKSQLDTYYEKCDFLIVSLKNNKAFKNTVPSKIFHIMGKAKPIIYFGPIGEASNIIEEAKSGVIVNTVKVEEAQKIVHDSLKKNVDEIKNMGSAGYEFVKVKFDREYLAEKYIEIIKKVSSQ</sequence>
<reference evidence="5 6" key="1">
    <citation type="journal article" date="2006" name="J. Bacteriol.">
        <title>Pathogenomic sequence analysis of Bacillus cereus and Bacillus thuringiensis isolates closely related to Bacillus anthracis.</title>
        <authorList>
            <person name="Han C.S."/>
            <person name="Xie G."/>
            <person name="Challacombe J.F."/>
            <person name="Altherr M.R."/>
            <person name="Bhotika S.S."/>
            <person name="Brown N."/>
            <person name="Bruce D."/>
            <person name="Campbell C.S."/>
            <person name="Campbell M.L."/>
            <person name="Chen J."/>
            <person name="Chertkov O."/>
            <person name="Cleland C."/>
            <person name="Dimitrijevic M."/>
            <person name="Doggett N.A."/>
            <person name="Fawcett J.J."/>
            <person name="Glavina T."/>
            <person name="Goodwin L.A."/>
            <person name="Green L.D."/>
            <person name="Hill K.K."/>
            <person name="Hitchcock P."/>
            <person name="Jackson P.J."/>
            <person name="Keim P."/>
            <person name="Kewalramani A.R."/>
            <person name="Longmire J."/>
            <person name="Lucas S."/>
            <person name="Malfatti S."/>
            <person name="McMurry K."/>
            <person name="Meincke L.J."/>
            <person name="Misra M."/>
            <person name="Moseman B.L."/>
            <person name="Mundt M."/>
            <person name="Munk A.C."/>
            <person name="Okinaka R.T."/>
            <person name="Parson-Quintana B."/>
            <person name="Reilly L.P."/>
            <person name="Richardson P."/>
            <person name="Robinson D.L."/>
            <person name="Rubin E."/>
            <person name="Saunders E."/>
            <person name="Tapia R."/>
            <person name="Tesmer J.G."/>
            <person name="Thayer N."/>
            <person name="Thompson L.S."/>
            <person name="Tice H."/>
            <person name="Ticknor L.O."/>
            <person name="Wills P.L."/>
            <person name="Brettin T.S."/>
            <person name="Gilna P."/>
        </authorList>
    </citation>
    <scope>NUCLEOTIDE SEQUENCE [LARGE SCALE GENOMIC DNA]</scope>
    <source>
        <strain evidence="5 6">97-27</strain>
    </source>
</reference>
<dbReference type="CAZy" id="GT4">
    <property type="family name" value="Glycosyltransferase Family 4"/>
</dbReference>
<dbReference type="PATRIC" id="fig|281309.8.peg.5269"/>
<evidence type="ECO:0000313" key="5">
    <source>
        <dbReference type="EMBL" id="AAT61144.1"/>
    </source>
</evidence>
<proteinExistence type="inferred from homology"/>
<dbReference type="InterPro" id="IPR028098">
    <property type="entry name" value="Glyco_trans_4-like_N"/>
</dbReference>
<dbReference type="SUPFAM" id="SSF53756">
    <property type="entry name" value="UDP-Glycosyltransferase/glycogen phosphorylase"/>
    <property type="match status" value="1"/>
</dbReference>
<feature type="transmembrane region" description="Helical" evidence="2">
    <location>
        <begin position="93"/>
        <end position="113"/>
    </location>
</feature>
<feature type="domain" description="Glycosyltransferase subfamily 4-like N-terminal" evidence="4">
    <location>
        <begin position="33"/>
        <end position="221"/>
    </location>
</feature>
<dbReference type="Pfam" id="PF00534">
    <property type="entry name" value="Glycos_transf_1"/>
    <property type="match status" value="1"/>
</dbReference>
<evidence type="ECO:0000259" key="4">
    <source>
        <dbReference type="Pfam" id="PF13439"/>
    </source>
</evidence>
<feature type="transmembrane region" description="Helical" evidence="2">
    <location>
        <begin position="125"/>
        <end position="144"/>
    </location>
</feature>
<protein>
    <recommendedName>
        <fullName evidence="7">Glycosyltransferase WbuB</fullName>
    </recommendedName>
</protein>
<dbReference type="PANTHER" id="PTHR45947">
    <property type="entry name" value="SULFOQUINOVOSYL TRANSFERASE SQD2"/>
    <property type="match status" value="1"/>
</dbReference>
<dbReference type="InterPro" id="IPR001296">
    <property type="entry name" value="Glyco_trans_1"/>
</dbReference>
<dbReference type="KEGG" id="btk:BT9727_4953"/>
<keyword evidence="2" id="KW-0812">Transmembrane</keyword>
<organism evidence="5 6">
    <name type="scientific">Bacillus thuringiensis subsp. konkukian (strain 97-27)</name>
    <dbReference type="NCBI Taxonomy" id="281309"/>
    <lineage>
        <taxon>Bacteria</taxon>
        <taxon>Bacillati</taxon>
        <taxon>Bacillota</taxon>
        <taxon>Bacilli</taxon>
        <taxon>Bacillales</taxon>
        <taxon>Bacillaceae</taxon>
        <taxon>Bacillus</taxon>
        <taxon>Bacillus cereus group</taxon>
    </lineage>
</organism>
<evidence type="ECO:0000256" key="2">
    <source>
        <dbReference type="SAM" id="Phobius"/>
    </source>
</evidence>
<keyword evidence="2" id="KW-1133">Transmembrane helix</keyword>